<dbReference type="GO" id="GO:0015628">
    <property type="term" value="P:protein secretion by the type II secretion system"/>
    <property type="evidence" value="ECO:0007669"/>
    <property type="project" value="InterPro"/>
</dbReference>
<evidence type="ECO:0000256" key="3">
    <source>
        <dbReference type="ARBA" id="ARBA00021563"/>
    </source>
</evidence>
<comment type="similarity">
    <text evidence="2">Belongs to the GSP N family.</text>
</comment>
<evidence type="ECO:0000256" key="10">
    <source>
        <dbReference type="ARBA" id="ARBA00030772"/>
    </source>
</evidence>
<evidence type="ECO:0000313" key="11">
    <source>
        <dbReference type="EMBL" id="MCY0963804.1"/>
    </source>
</evidence>
<evidence type="ECO:0000256" key="2">
    <source>
        <dbReference type="ARBA" id="ARBA00007208"/>
    </source>
</evidence>
<keyword evidence="5" id="KW-1003">Cell membrane</keyword>
<proteinExistence type="inferred from homology"/>
<evidence type="ECO:0000256" key="1">
    <source>
        <dbReference type="ARBA" id="ARBA00004533"/>
    </source>
</evidence>
<keyword evidence="9" id="KW-0472">Membrane</keyword>
<dbReference type="GO" id="GO:0005886">
    <property type="term" value="C:plasma membrane"/>
    <property type="evidence" value="ECO:0007669"/>
    <property type="project" value="UniProtKB-SubCell"/>
</dbReference>
<evidence type="ECO:0000256" key="9">
    <source>
        <dbReference type="ARBA" id="ARBA00023136"/>
    </source>
</evidence>
<evidence type="ECO:0000256" key="5">
    <source>
        <dbReference type="ARBA" id="ARBA00022475"/>
    </source>
</evidence>
<dbReference type="AlphaFoldDB" id="A0A9X3IRG0"/>
<keyword evidence="6" id="KW-0997">Cell inner membrane</keyword>
<evidence type="ECO:0000256" key="4">
    <source>
        <dbReference type="ARBA" id="ARBA00022448"/>
    </source>
</evidence>
<keyword evidence="12" id="KW-1185">Reference proteome</keyword>
<accession>A0A9X3IRG0</accession>
<reference evidence="11" key="1">
    <citation type="submission" date="2022-11" db="EMBL/GenBank/DDBJ databases">
        <title>Parathalassolutuus dongxingensis gen. nov., sp. nov., a novel member of family Oceanospirillaceae isolated from a coastal shrimp pond in Guangxi, China.</title>
        <authorList>
            <person name="Chen H."/>
        </authorList>
    </citation>
    <scope>NUCLEOTIDE SEQUENCE</scope>
    <source>
        <strain evidence="11">G-43</strain>
    </source>
</reference>
<keyword evidence="8" id="KW-0653">Protein transport</keyword>
<dbReference type="GO" id="GO:0015627">
    <property type="term" value="C:type II protein secretion system complex"/>
    <property type="evidence" value="ECO:0007669"/>
    <property type="project" value="InterPro"/>
</dbReference>
<protein>
    <recommendedName>
        <fullName evidence="3">Type II secretion system protein N</fullName>
    </recommendedName>
    <alternativeName>
        <fullName evidence="10">General secretion pathway protein N</fullName>
    </alternativeName>
</protein>
<sequence length="249" mass="27191">MFRGLPLLGFLAFLLFLIATAPLHLVWPYVKPQLGKLPVEVRSVVGTVWQARVQIANPQTGVLDLDWKLQPLSLFSAHPAADIRVQSEQLNANLQLQVSPSGTVNLSNGDVFLDSALLTPMLRKNRTEISGTLEASQLNVSISSLKPLQIQAVSGRLVYSGGKASFPVNRNTVQADVPMLVAEMALDDKGNLQLPVTNTDREAVSQLFLKTDGWAGVKVYKRLLDLTGQPWNGKEGPDSIVFEVSQKIL</sequence>
<dbReference type="InterPro" id="IPR022792">
    <property type="entry name" value="T2SS_protein-GspN"/>
</dbReference>
<evidence type="ECO:0000256" key="6">
    <source>
        <dbReference type="ARBA" id="ARBA00022519"/>
    </source>
</evidence>
<dbReference type="EMBL" id="JAPNOA010000006">
    <property type="protein sequence ID" value="MCY0963804.1"/>
    <property type="molecule type" value="Genomic_DNA"/>
</dbReference>
<keyword evidence="7" id="KW-0812">Transmembrane</keyword>
<keyword evidence="4" id="KW-0813">Transport</keyword>
<dbReference type="RefSeq" id="WP_283172024.1">
    <property type="nucleotide sequence ID" value="NZ_JAPNOA010000006.1"/>
</dbReference>
<evidence type="ECO:0000313" key="12">
    <source>
        <dbReference type="Proteomes" id="UP001150830"/>
    </source>
</evidence>
<dbReference type="Proteomes" id="UP001150830">
    <property type="component" value="Unassembled WGS sequence"/>
</dbReference>
<gene>
    <name evidence="11" type="primary">gspN</name>
    <name evidence="11" type="ORF">OUO13_01205</name>
</gene>
<comment type="subcellular location">
    <subcellularLocation>
        <location evidence="1">Cell inner membrane</location>
    </subcellularLocation>
</comment>
<organism evidence="11 12">
    <name type="scientific">Parathalassolituus penaei</name>
    <dbReference type="NCBI Taxonomy" id="2997323"/>
    <lineage>
        <taxon>Bacteria</taxon>
        <taxon>Pseudomonadati</taxon>
        <taxon>Pseudomonadota</taxon>
        <taxon>Gammaproteobacteria</taxon>
        <taxon>Oceanospirillales</taxon>
        <taxon>Oceanospirillaceae</taxon>
        <taxon>Parathalassolituus</taxon>
    </lineage>
</organism>
<evidence type="ECO:0000256" key="8">
    <source>
        <dbReference type="ARBA" id="ARBA00022927"/>
    </source>
</evidence>
<comment type="caution">
    <text evidence="11">The sequence shown here is derived from an EMBL/GenBank/DDBJ whole genome shotgun (WGS) entry which is preliminary data.</text>
</comment>
<evidence type="ECO:0000256" key="7">
    <source>
        <dbReference type="ARBA" id="ARBA00022692"/>
    </source>
</evidence>
<dbReference type="Pfam" id="PF01203">
    <property type="entry name" value="T2SSN"/>
    <property type="match status" value="1"/>
</dbReference>
<name>A0A9X3IRG0_9GAMM</name>